<dbReference type="Gene3D" id="2.170.130.10">
    <property type="entry name" value="TonB-dependent receptor, plug domain"/>
    <property type="match status" value="1"/>
</dbReference>
<comment type="subcellular location">
    <subcellularLocation>
        <location evidence="1">Cell outer membrane</location>
        <topology evidence="1">Multi-pass membrane protein</topology>
    </subcellularLocation>
</comment>
<dbReference type="AlphaFoldDB" id="A0A420BLC4"/>
<accession>A0A420BLC4</accession>
<protein>
    <submittedName>
        <fullName evidence="9">TonB-dependent receptor-like protein</fullName>
    </submittedName>
</protein>
<feature type="domain" description="TonB-dependent transporter Oar-like beta-barrel" evidence="8">
    <location>
        <begin position="234"/>
        <end position="1019"/>
    </location>
</feature>
<keyword evidence="5" id="KW-0472">Membrane</keyword>
<evidence type="ECO:0000256" key="1">
    <source>
        <dbReference type="ARBA" id="ARBA00004571"/>
    </source>
</evidence>
<dbReference type="PANTHER" id="PTHR30069">
    <property type="entry name" value="TONB-DEPENDENT OUTER MEMBRANE RECEPTOR"/>
    <property type="match status" value="1"/>
</dbReference>
<dbReference type="Gene3D" id="2.40.170.20">
    <property type="entry name" value="TonB-dependent receptor, beta-barrel domain"/>
    <property type="match status" value="1"/>
</dbReference>
<gene>
    <name evidence="9" type="ORF">DFQ12_2396</name>
</gene>
<keyword evidence="2" id="KW-0813">Transport</keyword>
<keyword evidence="3" id="KW-1134">Transmembrane beta strand</keyword>
<dbReference type="RefSeq" id="WP_120259063.1">
    <property type="nucleotide sequence ID" value="NZ_RAPY01000001.1"/>
</dbReference>
<dbReference type="GO" id="GO:0044718">
    <property type="term" value="P:siderophore transmembrane transport"/>
    <property type="evidence" value="ECO:0007669"/>
    <property type="project" value="TreeGrafter"/>
</dbReference>
<dbReference type="InterPro" id="IPR039426">
    <property type="entry name" value="TonB-dep_rcpt-like"/>
</dbReference>
<evidence type="ECO:0000256" key="3">
    <source>
        <dbReference type="ARBA" id="ARBA00022452"/>
    </source>
</evidence>
<dbReference type="PANTHER" id="PTHR30069:SF46">
    <property type="entry name" value="OAR PROTEIN"/>
    <property type="match status" value="1"/>
</dbReference>
<evidence type="ECO:0000313" key="10">
    <source>
        <dbReference type="Proteomes" id="UP000286246"/>
    </source>
</evidence>
<keyword evidence="7" id="KW-0732">Signal</keyword>
<evidence type="ECO:0000256" key="7">
    <source>
        <dbReference type="SAM" id="SignalP"/>
    </source>
</evidence>
<keyword evidence="9" id="KW-0675">Receptor</keyword>
<dbReference type="GO" id="GO:0030246">
    <property type="term" value="F:carbohydrate binding"/>
    <property type="evidence" value="ECO:0007669"/>
    <property type="project" value="InterPro"/>
</dbReference>
<sequence>MKRSLLFFALVMASYGAVQAQVTTSSVTGIVKEANGSLTSGATIKATHVPSGTVYTGSANAAGRFNLANMRVGGPYTIEVTYVGQNPVVYNDVYLQLGQPFVLNPVFTDKSTTLEEVTVTARRGATKTGVSTIVSRKKIEEMPAISRSITDLTKLNPQANSQGDGFSFAGRNSLFNSLTLDGAQMNNAFGLSSLPGGQTNAQPFSLDAIEAIQINLSPYDVKQGGFTGAGVNAITKSGTNTVTGSAYWYFKNQDLQGYTVDGEKLPKTESYKNNQLGFSVGGPIIKNKLFFFLNGETTKRTTPGSNILANRGTGAANESIVKASDLDLVQKTLMEQFGYDPGVYEGFNNDQKANNITAKIDWNINEKHKFTLRYNHLDSYRDINPSTSNSNRGRGPSTTSLIFSNLRYRQNNNINSITAELNSTFNSKYANQIQVVYSAFRDFRDPKGSLFPTVDIENGSGANYISFGSEPFSILNKLDQNLFSITDNFNIFAGAHTFTFGGSLSYQKFSNAFAQFMNGQYRYKNMDDFIAAAKGDKTVLPIQYQLTYSVVPGNERPSADFSMMPIALYAQDEWFVKPNFKLSYGIRADIPVYTTDIVTNEKVLGMTFANGEKLDVSRLPKARVLVSPRAGFDWDIRQDRSFVLRGGTGIFTGGVPGVWLTNQAGQTGMTFGNMLENVKDAPVNRPFNPDPTAYLPADRQNPATYEIDVTSRDFKMPQIWRSNLAVEYALPWDMKATLEGIYTKSINEVYHRDANLTDPKGNFSGTGDTRAYWLAKDNPRQINPSITRAIVLDNTSKGNAYSITAQLEKRFGKYGDAMIAYTHSSAKDITSNPGSQANSAYTGNAMVSNPNSPVLAYSSFVVRNRIIAAVNVNFNITPQLPTRIGLVYEGRPYGDVFGGTRFNYTVSGDILNGSGRFSNVLMYVPKDRADIALVDIMDSKDKTKVLETADAQWARLDAYISQDKYLSTRRGQYAERNGAEYPWMNRFDIRIMQELSKVLKTKDNHRLQVSFDIINVGNLLSSKWGVTKTPNITNFMQYQGVTDNKPTYTVSQNLKEKTFRNNTGIDSRYQMQLGIRYIFN</sequence>
<evidence type="ECO:0000313" key="9">
    <source>
        <dbReference type="EMBL" id="RKE57508.1"/>
    </source>
</evidence>
<comment type="caution">
    <text evidence="9">The sequence shown here is derived from an EMBL/GenBank/DDBJ whole genome shotgun (WGS) entry which is preliminary data.</text>
</comment>
<dbReference type="InterPro" id="IPR037066">
    <property type="entry name" value="Plug_dom_sf"/>
</dbReference>
<keyword evidence="4" id="KW-0812">Transmembrane</keyword>
<organism evidence="9 10">
    <name type="scientific">Sphingobacterium detergens</name>
    <dbReference type="NCBI Taxonomy" id="1145106"/>
    <lineage>
        <taxon>Bacteria</taxon>
        <taxon>Pseudomonadati</taxon>
        <taxon>Bacteroidota</taxon>
        <taxon>Sphingobacteriia</taxon>
        <taxon>Sphingobacteriales</taxon>
        <taxon>Sphingobacteriaceae</taxon>
        <taxon>Sphingobacterium</taxon>
    </lineage>
</organism>
<feature type="signal peptide" evidence="7">
    <location>
        <begin position="1"/>
        <end position="20"/>
    </location>
</feature>
<dbReference type="Proteomes" id="UP000286246">
    <property type="component" value="Unassembled WGS sequence"/>
</dbReference>
<feature type="chain" id="PRO_5019166920" evidence="7">
    <location>
        <begin position="21"/>
        <end position="1080"/>
    </location>
</feature>
<dbReference type="Pfam" id="PF13620">
    <property type="entry name" value="CarboxypepD_reg"/>
    <property type="match status" value="1"/>
</dbReference>
<dbReference type="GO" id="GO:0009279">
    <property type="term" value="C:cell outer membrane"/>
    <property type="evidence" value="ECO:0007669"/>
    <property type="project" value="UniProtKB-SubCell"/>
</dbReference>
<evidence type="ECO:0000256" key="6">
    <source>
        <dbReference type="ARBA" id="ARBA00023237"/>
    </source>
</evidence>
<dbReference type="InterPro" id="IPR057601">
    <property type="entry name" value="Oar-like_b-barrel"/>
</dbReference>
<evidence type="ECO:0000256" key="5">
    <source>
        <dbReference type="ARBA" id="ARBA00023136"/>
    </source>
</evidence>
<dbReference type="InterPro" id="IPR036942">
    <property type="entry name" value="Beta-barrel_TonB_sf"/>
</dbReference>
<dbReference type="SUPFAM" id="SSF49452">
    <property type="entry name" value="Starch-binding domain-like"/>
    <property type="match status" value="1"/>
</dbReference>
<reference evidence="9 10" key="1">
    <citation type="submission" date="2018-09" db="EMBL/GenBank/DDBJ databases">
        <title>Genomic Encyclopedia of Type Strains, Phase III (KMG-III): the genomes of soil and plant-associated and newly described type strains.</title>
        <authorList>
            <person name="Whitman W."/>
        </authorList>
    </citation>
    <scope>NUCLEOTIDE SEQUENCE [LARGE SCALE GENOMIC DNA]</scope>
    <source>
        <strain evidence="9 10">CECT 7938</strain>
    </source>
</reference>
<proteinExistence type="predicted"/>
<keyword evidence="6" id="KW-0998">Cell outer membrane</keyword>
<evidence type="ECO:0000256" key="2">
    <source>
        <dbReference type="ARBA" id="ARBA00022448"/>
    </source>
</evidence>
<evidence type="ECO:0000256" key="4">
    <source>
        <dbReference type="ARBA" id="ARBA00022692"/>
    </source>
</evidence>
<dbReference type="OrthoDB" id="9768147at2"/>
<dbReference type="SUPFAM" id="SSF56935">
    <property type="entry name" value="Porins"/>
    <property type="match status" value="1"/>
</dbReference>
<evidence type="ECO:0000259" key="8">
    <source>
        <dbReference type="Pfam" id="PF25183"/>
    </source>
</evidence>
<keyword evidence="10" id="KW-1185">Reference proteome</keyword>
<dbReference type="GO" id="GO:0015344">
    <property type="term" value="F:siderophore uptake transmembrane transporter activity"/>
    <property type="evidence" value="ECO:0007669"/>
    <property type="project" value="TreeGrafter"/>
</dbReference>
<dbReference type="EMBL" id="RAPY01000001">
    <property type="protein sequence ID" value="RKE57508.1"/>
    <property type="molecule type" value="Genomic_DNA"/>
</dbReference>
<dbReference type="InterPro" id="IPR013784">
    <property type="entry name" value="Carb-bd-like_fold"/>
</dbReference>
<dbReference type="Pfam" id="PF25183">
    <property type="entry name" value="OMP_b-brl_4"/>
    <property type="match status" value="1"/>
</dbReference>
<name>A0A420BLC4_SPHD1</name>